<organism evidence="3 4">
    <name type="scientific">Corynebacterium ihumii</name>
    <dbReference type="NCBI Taxonomy" id="1232427"/>
    <lineage>
        <taxon>Bacteria</taxon>
        <taxon>Bacillati</taxon>
        <taxon>Actinomycetota</taxon>
        <taxon>Actinomycetes</taxon>
        <taxon>Mycobacteriales</taxon>
        <taxon>Corynebacteriaceae</taxon>
        <taxon>Corynebacterium</taxon>
    </lineage>
</organism>
<feature type="compositionally biased region" description="Basic residues" evidence="1">
    <location>
        <begin position="360"/>
        <end position="385"/>
    </location>
</feature>
<sequence>MNSFDAFIQAMSAVSMETLRHFDLPVALAAGMAPDRARAWDQMQDVYYGKTKFTRKQAHAVQKARGFSLDELGLIERRVAVVKDAGERWRLRLELLDVTGGYRAIERAAREIVPREDNTPTKKQVAFSQPKNGRARITIDTTDRKAADLEHRLRQDIDATLPAAAQMEDAFWRIVEGKAGGVVAAAPRPIVMVPITEHARIMAGDGDDIILTLTDGTIMTGAEYLQQEFGEALEVAAFHPEEGAVNLYDTERFANQKQRDMACMVSPVCAFPGCRHGAYGSEIHHVDAWKHGGLTNMNNLVPLCRYHNRINDDDPWRTKRGRITMIRGAPWWVSPRGTTSKTPTAEHSTNSSDHKAPSNAKRRRPNGRRRNTRAPRKSSRWWRSP</sequence>
<dbReference type="CDD" id="cd00085">
    <property type="entry name" value="HNHc"/>
    <property type="match status" value="1"/>
</dbReference>
<keyword evidence="4" id="KW-1185">Reference proteome</keyword>
<dbReference type="InterPro" id="IPR003615">
    <property type="entry name" value="HNH_nuc"/>
</dbReference>
<feature type="region of interest" description="Disordered" evidence="1">
    <location>
        <begin position="332"/>
        <end position="385"/>
    </location>
</feature>
<evidence type="ECO:0000259" key="2">
    <source>
        <dbReference type="SMART" id="SM00507"/>
    </source>
</evidence>
<evidence type="ECO:0000256" key="1">
    <source>
        <dbReference type="SAM" id="MobiDB-lite"/>
    </source>
</evidence>
<dbReference type="Proteomes" id="UP001220577">
    <property type="component" value="Chromosome"/>
</dbReference>
<dbReference type="GO" id="GO:0004519">
    <property type="term" value="F:endonuclease activity"/>
    <property type="evidence" value="ECO:0007669"/>
    <property type="project" value="UniProtKB-KW"/>
</dbReference>
<dbReference type="Gene3D" id="1.10.30.50">
    <property type="match status" value="1"/>
</dbReference>
<evidence type="ECO:0000313" key="4">
    <source>
        <dbReference type="Proteomes" id="UP001220577"/>
    </source>
</evidence>
<dbReference type="SMART" id="SM00507">
    <property type="entry name" value="HNHc"/>
    <property type="match status" value="1"/>
</dbReference>
<accession>A0ABY7UCZ4</accession>
<dbReference type="RefSeq" id="WP_273680238.1">
    <property type="nucleotide sequence ID" value="NZ_CP063190.1"/>
</dbReference>
<keyword evidence="3" id="KW-0255">Endonuclease</keyword>
<reference evidence="3 4" key="1">
    <citation type="submission" date="2020-10" db="EMBL/GenBank/DDBJ databases">
        <title>Complete genome sequence of Corynebacterium ihumii DSM 45751.</title>
        <authorList>
            <person name="Ruckert C."/>
            <person name="Albersmeier A."/>
            <person name="Busche T."/>
            <person name="Jaenicke S."/>
            <person name="Winkler A."/>
            <person name="Friethjonsson O.H."/>
            <person name="Hreggviethsson G.O."/>
            <person name="Lambert C."/>
            <person name="Badcock D."/>
            <person name="Bernaerts K."/>
            <person name="Anne J."/>
            <person name="Economou A."/>
            <person name="Kalinowski J."/>
        </authorList>
    </citation>
    <scope>NUCLEOTIDE SEQUENCE [LARGE SCALE GENOMIC DNA]</scope>
    <source>
        <strain evidence="3 4">DSM 45751</strain>
    </source>
</reference>
<dbReference type="EMBL" id="CP063190">
    <property type="protein sequence ID" value="WCZ34173.1"/>
    <property type="molecule type" value="Genomic_DNA"/>
</dbReference>
<gene>
    <name evidence="3" type="ORF">CIHUM_03690</name>
</gene>
<keyword evidence="3" id="KW-0540">Nuclease</keyword>
<feature type="domain" description="HNH nuclease" evidence="2">
    <location>
        <begin position="251"/>
        <end position="309"/>
    </location>
</feature>
<feature type="compositionally biased region" description="Polar residues" evidence="1">
    <location>
        <begin position="336"/>
        <end position="351"/>
    </location>
</feature>
<evidence type="ECO:0000313" key="3">
    <source>
        <dbReference type="EMBL" id="WCZ34173.1"/>
    </source>
</evidence>
<keyword evidence="3" id="KW-0378">Hydrolase</keyword>
<protein>
    <submittedName>
        <fullName evidence="3">HNH endonuclease</fullName>
    </submittedName>
</protein>
<dbReference type="Pfam" id="PF01844">
    <property type="entry name" value="HNH"/>
    <property type="match status" value="1"/>
</dbReference>
<dbReference type="InterPro" id="IPR002711">
    <property type="entry name" value="HNH"/>
</dbReference>
<proteinExistence type="predicted"/>
<name>A0ABY7UCZ4_9CORY</name>